<keyword evidence="14" id="KW-1185">Reference proteome</keyword>
<feature type="transmembrane region" description="Helical" evidence="11">
    <location>
        <begin position="281"/>
        <end position="298"/>
    </location>
</feature>
<dbReference type="FunFam" id="2.70.170.10:FF:000032">
    <property type="entry name" value="Uncharacterized protein, isoform B"/>
    <property type="match status" value="1"/>
</dbReference>
<dbReference type="InterPro" id="IPR036734">
    <property type="entry name" value="Neur_chan_lig-bd_sf"/>
</dbReference>
<evidence type="ECO:0000256" key="8">
    <source>
        <dbReference type="ARBA" id="ARBA00023065"/>
    </source>
</evidence>
<evidence type="ECO:0000256" key="11">
    <source>
        <dbReference type="RuleBase" id="RU000687"/>
    </source>
</evidence>
<feature type="transmembrane region" description="Helical" evidence="11">
    <location>
        <begin position="256"/>
        <end position="274"/>
    </location>
</feature>
<dbReference type="Gene3D" id="1.20.58.390">
    <property type="entry name" value="Neurotransmitter-gated ion-channel transmembrane domain"/>
    <property type="match status" value="1"/>
</dbReference>
<dbReference type="InterPro" id="IPR036719">
    <property type="entry name" value="Neuro-gated_channel_TM_sf"/>
</dbReference>
<evidence type="ECO:0000256" key="7">
    <source>
        <dbReference type="ARBA" id="ARBA00022989"/>
    </source>
</evidence>
<dbReference type="SUPFAM" id="SSF63712">
    <property type="entry name" value="Nicotinic receptor ligand binding domain-like"/>
    <property type="match status" value="1"/>
</dbReference>
<evidence type="ECO:0000259" key="12">
    <source>
        <dbReference type="Pfam" id="PF02931"/>
    </source>
</evidence>
<keyword evidence="5 11" id="KW-0812">Transmembrane</keyword>
<dbReference type="InterPro" id="IPR038050">
    <property type="entry name" value="Neuro_actylchol_rec"/>
</dbReference>
<evidence type="ECO:0000256" key="5">
    <source>
        <dbReference type="ARBA" id="ARBA00022692"/>
    </source>
</evidence>
<reference evidence="15" key="1">
    <citation type="submission" date="2025-08" db="UniProtKB">
        <authorList>
            <consortium name="RefSeq"/>
        </authorList>
    </citation>
    <scope>IDENTIFICATION</scope>
    <source>
        <tissue evidence="15">Whole body</tissue>
    </source>
</reference>
<comment type="caution">
    <text evidence="11">Lacks conserved residue(s) required for the propagation of feature annotation.</text>
</comment>
<comment type="subcellular location">
    <subcellularLocation>
        <location evidence="2">Cell membrane</location>
    </subcellularLocation>
    <subcellularLocation>
        <location evidence="1">Membrane</location>
        <topology evidence="1">Multi-pass membrane protein</topology>
    </subcellularLocation>
</comment>
<dbReference type="CTD" id="36145"/>
<keyword evidence="7 11" id="KW-1133">Transmembrane helix</keyword>
<evidence type="ECO:0000256" key="6">
    <source>
        <dbReference type="ARBA" id="ARBA00022729"/>
    </source>
</evidence>
<dbReference type="InterPro" id="IPR006201">
    <property type="entry name" value="Neur_channel"/>
</dbReference>
<evidence type="ECO:0000256" key="4">
    <source>
        <dbReference type="ARBA" id="ARBA00022475"/>
    </source>
</evidence>
<evidence type="ECO:0000259" key="13">
    <source>
        <dbReference type="Pfam" id="PF02932"/>
    </source>
</evidence>
<proteinExistence type="inferred from homology"/>
<dbReference type="Proteomes" id="UP000694925">
    <property type="component" value="Unplaced"/>
</dbReference>
<dbReference type="GO" id="GO:0004890">
    <property type="term" value="F:GABA-A receptor activity"/>
    <property type="evidence" value="ECO:0007669"/>
    <property type="project" value="UniProtKB-ARBA"/>
</dbReference>
<dbReference type="AlphaFoldDB" id="A0AAJ7IYH9"/>
<comment type="similarity">
    <text evidence="11">Belongs to the ligand-gated ion channel (TC 1.A.9) family.</text>
</comment>
<keyword evidence="3 11" id="KW-0813">Transport</keyword>
<evidence type="ECO:0000313" key="14">
    <source>
        <dbReference type="Proteomes" id="UP000694925"/>
    </source>
</evidence>
<keyword evidence="6" id="KW-0732">Signal</keyword>
<dbReference type="SUPFAM" id="SSF90112">
    <property type="entry name" value="Neurotransmitter-gated ion-channel transmembrane pore"/>
    <property type="match status" value="1"/>
</dbReference>
<keyword evidence="15" id="KW-0675">Receptor</keyword>
<dbReference type="Pfam" id="PF02931">
    <property type="entry name" value="Neur_chan_LBD"/>
    <property type="match status" value="1"/>
</dbReference>
<dbReference type="InterPro" id="IPR018000">
    <property type="entry name" value="Neurotransmitter_ion_chnl_CS"/>
</dbReference>
<dbReference type="GO" id="GO:0022824">
    <property type="term" value="F:transmitter-gated monoatomic ion channel activity"/>
    <property type="evidence" value="ECO:0007669"/>
    <property type="project" value="UniProtKB-ARBA"/>
</dbReference>
<dbReference type="PANTHER" id="PTHR18945">
    <property type="entry name" value="NEUROTRANSMITTER GATED ION CHANNEL"/>
    <property type="match status" value="1"/>
</dbReference>
<dbReference type="InterPro" id="IPR006029">
    <property type="entry name" value="Neurotrans-gated_channel_TM"/>
</dbReference>
<name>A0AAJ7IYH9_9HYME</name>
<dbReference type="FunFam" id="1.20.58.390:FF:000032">
    <property type="entry name" value="gamma-aminobutyric acid receptor subunit epsilon"/>
    <property type="match status" value="1"/>
</dbReference>
<organism evidence="14 15">
    <name type="scientific">Ceratina calcarata</name>
    <dbReference type="NCBI Taxonomy" id="156304"/>
    <lineage>
        <taxon>Eukaryota</taxon>
        <taxon>Metazoa</taxon>
        <taxon>Ecdysozoa</taxon>
        <taxon>Arthropoda</taxon>
        <taxon>Hexapoda</taxon>
        <taxon>Insecta</taxon>
        <taxon>Pterygota</taxon>
        <taxon>Neoptera</taxon>
        <taxon>Endopterygota</taxon>
        <taxon>Hymenoptera</taxon>
        <taxon>Apocrita</taxon>
        <taxon>Aculeata</taxon>
        <taxon>Apoidea</taxon>
        <taxon>Anthophila</taxon>
        <taxon>Apidae</taxon>
        <taxon>Ceratina</taxon>
        <taxon>Zadontomerus</taxon>
    </lineage>
</organism>
<evidence type="ECO:0000256" key="3">
    <source>
        <dbReference type="ARBA" id="ARBA00022448"/>
    </source>
</evidence>
<feature type="domain" description="Neurotransmitter-gated ion-channel ligand-binding" evidence="12">
    <location>
        <begin position="44"/>
        <end position="247"/>
    </location>
</feature>
<evidence type="ECO:0000256" key="1">
    <source>
        <dbReference type="ARBA" id="ARBA00004141"/>
    </source>
</evidence>
<evidence type="ECO:0000256" key="9">
    <source>
        <dbReference type="ARBA" id="ARBA00023136"/>
    </source>
</evidence>
<dbReference type="Pfam" id="PF02932">
    <property type="entry name" value="Neur_chan_memb"/>
    <property type="match status" value="1"/>
</dbReference>
<protein>
    <submittedName>
        <fullName evidence="15">Glycine receptor subunit alpha-2 isoform X3</fullName>
    </submittedName>
</protein>
<dbReference type="GeneID" id="108624751"/>
<keyword evidence="4" id="KW-1003">Cell membrane</keyword>
<sequence>MKNTVLTVFFYSCLKLFTEVRSSTSLLADDAKNSTLRSRIVLPEYYVKEIRPPSKQGLPVIVDFNIFVADINSINVEDMDFRVDMFVRQSWIESRLDMPENIFEEGDDYVTLPPEFFDSLWQPDPYFLNAKVSEIAALNHKFSSVTLYRNKTVKYSARMHAIIACQMEFQLYPMDIQICPIYIESFSYHKNKVRLRWGAGDVTVNPELKLLQYDIGKPVVTEETVDYMPEKSGNFSRLVVFFRFERQIGHHLIQTFAPSTLVVMLSWFSFWLGLDAIPGRVALLVTSMLTLVTMFTGLKSDIPPVAYVKALDVWMAGCMMFVFAALGEFVVVKVLDLRYQLEYDLQSSIMSRYYSTVCIPNVLSLHV</sequence>
<dbReference type="PROSITE" id="PS00236">
    <property type="entry name" value="NEUROTR_ION_CHANNEL"/>
    <property type="match status" value="1"/>
</dbReference>
<evidence type="ECO:0000313" key="15">
    <source>
        <dbReference type="RefSeq" id="XP_017879750.1"/>
    </source>
</evidence>
<gene>
    <name evidence="15" type="primary">LOC108624751</name>
</gene>
<keyword evidence="8 11" id="KW-0406">Ion transport</keyword>
<dbReference type="CDD" id="cd18987">
    <property type="entry name" value="LGIC_ECD_anion"/>
    <property type="match status" value="1"/>
</dbReference>
<dbReference type="GO" id="GO:0005254">
    <property type="term" value="F:chloride channel activity"/>
    <property type="evidence" value="ECO:0007669"/>
    <property type="project" value="UniProtKB-ARBA"/>
</dbReference>
<dbReference type="PRINTS" id="PR00252">
    <property type="entry name" value="NRIONCHANNEL"/>
</dbReference>
<dbReference type="GO" id="GO:0099095">
    <property type="term" value="F:ligand-gated monoatomic anion channel activity"/>
    <property type="evidence" value="ECO:0007669"/>
    <property type="project" value="UniProtKB-ARBA"/>
</dbReference>
<dbReference type="InterPro" id="IPR006028">
    <property type="entry name" value="GABAA/Glycine_rcpt"/>
</dbReference>
<dbReference type="RefSeq" id="XP_017879750.1">
    <property type="nucleotide sequence ID" value="XM_018024261.2"/>
</dbReference>
<dbReference type="PRINTS" id="PR00253">
    <property type="entry name" value="GABAARECEPTR"/>
</dbReference>
<keyword evidence="9 11" id="KW-0472">Membrane</keyword>
<dbReference type="Gene3D" id="2.70.170.10">
    <property type="entry name" value="Neurotransmitter-gated ion-channel ligand-binding domain"/>
    <property type="match status" value="1"/>
</dbReference>
<feature type="domain" description="Neurotransmitter-gated ion-channel transmembrane" evidence="13">
    <location>
        <begin position="256"/>
        <end position="340"/>
    </location>
</feature>
<evidence type="ECO:0000256" key="10">
    <source>
        <dbReference type="ARBA" id="ARBA00023303"/>
    </source>
</evidence>
<evidence type="ECO:0000256" key="2">
    <source>
        <dbReference type="ARBA" id="ARBA00004236"/>
    </source>
</evidence>
<accession>A0AAJ7IYH9</accession>
<feature type="transmembrane region" description="Helical" evidence="11">
    <location>
        <begin position="313"/>
        <end position="335"/>
    </location>
</feature>
<dbReference type="InterPro" id="IPR006202">
    <property type="entry name" value="Neur_chan_lig-bd"/>
</dbReference>
<keyword evidence="10 11" id="KW-0407">Ion channel</keyword>
<dbReference type="GO" id="GO:0005886">
    <property type="term" value="C:plasma membrane"/>
    <property type="evidence" value="ECO:0007669"/>
    <property type="project" value="UniProtKB-SubCell"/>
</dbReference>
<dbReference type="CDD" id="cd19049">
    <property type="entry name" value="LGIC_TM_anion"/>
    <property type="match status" value="1"/>
</dbReference>